<evidence type="ECO:0000313" key="4">
    <source>
        <dbReference type="Proteomes" id="UP000012073"/>
    </source>
</evidence>
<evidence type="ECO:0000256" key="1">
    <source>
        <dbReference type="SAM" id="Coils"/>
    </source>
</evidence>
<name>R7QK77_CHOCR</name>
<reference evidence="4" key="1">
    <citation type="journal article" date="2013" name="Proc. Natl. Acad. Sci. U.S.A.">
        <title>Genome structure and metabolic features in the red seaweed Chondrus crispus shed light on evolution of the Archaeplastida.</title>
        <authorList>
            <person name="Collen J."/>
            <person name="Porcel B."/>
            <person name="Carre W."/>
            <person name="Ball S.G."/>
            <person name="Chaparro C."/>
            <person name="Tonon T."/>
            <person name="Barbeyron T."/>
            <person name="Michel G."/>
            <person name="Noel B."/>
            <person name="Valentin K."/>
            <person name="Elias M."/>
            <person name="Artiguenave F."/>
            <person name="Arun A."/>
            <person name="Aury J.M."/>
            <person name="Barbosa-Neto J.F."/>
            <person name="Bothwell J.H."/>
            <person name="Bouget F.Y."/>
            <person name="Brillet L."/>
            <person name="Cabello-Hurtado F."/>
            <person name="Capella-Gutierrez S."/>
            <person name="Charrier B."/>
            <person name="Cladiere L."/>
            <person name="Cock J.M."/>
            <person name="Coelho S.M."/>
            <person name="Colleoni C."/>
            <person name="Czjzek M."/>
            <person name="Da Silva C."/>
            <person name="Delage L."/>
            <person name="Denoeud F."/>
            <person name="Deschamps P."/>
            <person name="Dittami S.M."/>
            <person name="Gabaldon T."/>
            <person name="Gachon C.M."/>
            <person name="Groisillier A."/>
            <person name="Herve C."/>
            <person name="Jabbari K."/>
            <person name="Katinka M."/>
            <person name="Kloareg B."/>
            <person name="Kowalczyk N."/>
            <person name="Labadie K."/>
            <person name="Leblanc C."/>
            <person name="Lopez P.J."/>
            <person name="McLachlan D.H."/>
            <person name="Meslet-Cladiere L."/>
            <person name="Moustafa A."/>
            <person name="Nehr Z."/>
            <person name="Nyvall Collen P."/>
            <person name="Panaud O."/>
            <person name="Partensky F."/>
            <person name="Poulain J."/>
            <person name="Rensing S.A."/>
            <person name="Rousvoal S."/>
            <person name="Samson G."/>
            <person name="Symeonidi A."/>
            <person name="Weissenbach J."/>
            <person name="Zambounis A."/>
            <person name="Wincker P."/>
            <person name="Boyen C."/>
        </authorList>
    </citation>
    <scope>NUCLEOTIDE SEQUENCE [LARGE SCALE GENOMIC DNA]</scope>
    <source>
        <strain evidence="4">cv. Stackhouse</strain>
    </source>
</reference>
<dbReference type="GO" id="GO:0071816">
    <property type="term" value="P:tail-anchored membrane protein insertion into ER membrane"/>
    <property type="evidence" value="ECO:0007669"/>
    <property type="project" value="TreeGrafter"/>
</dbReference>
<feature type="coiled-coil region" evidence="1">
    <location>
        <begin position="576"/>
        <end position="603"/>
    </location>
</feature>
<dbReference type="GO" id="GO:0016887">
    <property type="term" value="F:ATP hydrolysis activity"/>
    <property type="evidence" value="ECO:0007669"/>
    <property type="project" value="InterPro"/>
</dbReference>
<dbReference type="EMBL" id="HG001882">
    <property type="protein sequence ID" value="CDF37881.1"/>
    <property type="molecule type" value="Genomic_DNA"/>
</dbReference>
<dbReference type="GO" id="GO:0043529">
    <property type="term" value="C:GET complex"/>
    <property type="evidence" value="ECO:0007669"/>
    <property type="project" value="TreeGrafter"/>
</dbReference>
<organism evidence="3 4">
    <name type="scientific">Chondrus crispus</name>
    <name type="common">Carrageen Irish moss</name>
    <name type="synonym">Polymorpha crispa</name>
    <dbReference type="NCBI Taxonomy" id="2769"/>
    <lineage>
        <taxon>Eukaryota</taxon>
        <taxon>Rhodophyta</taxon>
        <taxon>Florideophyceae</taxon>
        <taxon>Rhodymeniophycidae</taxon>
        <taxon>Gigartinales</taxon>
        <taxon>Gigartinaceae</taxon>
        <taxon>Chondrus</taxon>
    </lineage>
</organism>
<dbReference type="PANTHER" id="PTHR10803:SF0">
    <property type="entry name" value="ATPASE GET3B"/>
    <property type="match status" value="1"/>
</dbReference>
<dbReference type="RefSeq" id="XP_005717752.1">
    <property type="nucleotide sequence ID" value="XM_005717695.1"/>
</dbReference>
<dbReference type="GO" id="GO:0005524">
    <property type="term" value="F:ATP binding"/>
    <property type="evidence" value="ECO:0007669"/>
    <property type="project" value="InterPro"/>
</dbReference>
<dbReference type="SUPFAM" id="SSF52540">
    <property type="entry name" value="P-loop containing nucleoside triphosphate hydrolases"/>
    <property type="match status" value="2"/>
</dbReference>
<dbReference type="PANTHER" id="PTHR10803">
    <property type="entry name" value="ARSENICAL PUMP-DRIVING ATPASE ARSENITE-TRANSLOCATING ATPASE"/>
    <property type="match status" value="1"/>
</dbReference>
<dbReference type="CDD" id="cd02035">
    <property type="entry name" value="ArsA"/>
    <property type="match status" value="2"/>
</dbReference>
<evidence type="ECO:0000259" key="2">
    <source>
        <dbReference type="Pfam" id="PF02374"/>
    </source>
</evidence>
<dbReference type="STRING" id="2769.R7QK77"/>
<dbReference type="Pfam" id="PF02374">
    <property type="entry name" value="ArsA_ATPase"/>
    <property type="match status" value="2"/>
</dbReference>
<dbReference type="Proteomes" id="UP000012073">
    <property type="component" value="Unassembled WGS sequence"/>
</dbReference>
<protein>
    <recommendedName>
        <fullName evidence="2">ArsA/GET3 Anion-transporting ATPase-like domain-containing protein</fullName>
    </recommendedName>
</protein>
<sequence length="703" mass="76955">MPEWTQPPMPLAPAFLPPVVVPSRSSTVTPRSLLSHRKSSHFARKRLRAKPRTVAVADVGNVAASKTASSANLDSLVAQRDQRRFIFFGGKGGVGKTSSAAAVAVECADAGLTTLVISTDPAHSLGDALRFDLSDGKMHRVDPEMGLYAIESDTREAVEQFRELVTSVADKLGLQEFSEVLETIPPGADELIALVSVLDLVEQENSDIKFDRVVIDTAPTGHTLRFLAFPDFLDKFLTQALALRGRLNSAKGLIGNRVAVYRDKMIELSDLFRDPERTEFVVVSIATELAVAESKRLIEKLWDEGIWVRHVVVNQILPEGNKVSVDKYLSQVRKGQAREISFATEQIADEYGLAVTIVPRFDTEVRGIYGLEAMGNIAFKENRRKSYGRLFDEDARVSEGAESQFVFVGGKGGVGKTSISAALGTKLAVEGFKTLVLSTDPAHSLADALQVELKGGAPVEIEMPEGELFAMEIDTEAAIASFQALAKDFFASLLDNTPPGIDELVALTQVMELVKFGDFDRVVVDTAPTGHTLRLLSFPDFLDKFLGKVMRLKKRLDSAMDTLRNVLGRKDSADAVDRAAQGVEKLRENMVELRELVKDEERTQFAIVTVPTGLAMAESERLVRSLRKDGILVKNVVVNQVIADAAAEKFVQRILQGQERCVEELRRAGEDKGIGLTKVPFFDAEVRGVHGLRAMSGSMFSRT</sequence>
<dbReference type="InterPro" id="IPR027417">
    <property type="entry name" value="P-loop_NTPase"/>
</dbReference>
<dbReference type="Gene3D" id="3.40.50.300">
    <property type="entry name" value="P-loop containing nucleotide triphosphate hydrolases"/>
    <property type="match status" value="2"/>
</dbReference>
<gene>
    <name evidence="3" type="ORF">CHC_T00006037001</name>
</gene>
<keyword evidence="1" id="KW-0175">Coiled coil</keyword>
<dbReference type="KEGG" id="ccp:CHC_T00006037001"/>
<dbReference type="GeneID" id="17325465"/>
<dbReference type="InterPro" id="IPR025723">
    <property type="entry name" value="ArsA/GET3_ATPase-like"/>
</dbReference>
<keyword evidence="4" id="KW-1185">Reference proteome</keyword>
<dbReference type="NCBIfam" id="TIGR00345">
    <property type="entry name" value="GET3_arsA_TRC40"/>
    <property type="match status" value="2"/>
</dbReference>
<proteinExistence type="predicted"/>
<dbReference type="Gramene" id="CDF37881">
    <property type="protein sequence ID" value="CDF37881"/>
    <property type="gene ID" value="CHC_T00006037001"/>
</dbReference>
<feature type="domain" description="ArsA/GET3 Anion-transporting ATPase-like" evidence="2">
    <location>
        <begin position="84"/>
        <end position="376"/>
    </location>
</feature>
<accession>R7QK77</accession>
<feature type="domain" description="ArsA/GET3 Anion-transporting ATPase-like" evidence="2">
    <location>
        <begin position="404"/>
        <end position="699"/>
    </location>
</feature>
<evidence type="ECO:0000313" key="3">
    <source>
        <dbReference type="EMBL" id="CDF37881.1"/>
    </source>
</evidence>
<dbReference type="AlphaFoldDB" id="R7QK77"/>
<dbReference type="OMA" id="FRTAWYA"/>
<dbReference type="PhylomeDB" id="R7QK77"/>
<dbReference type="InterPro" id="IPR016300">
    <property type="entry name" value="ATPase_ArsA/GET3"/>
</dbReference>
<dbReference type="OrthoDB" id="1770at2759"/>